<name>A0A9P9WI41_9PEZI</name>
<keyword evidence="4" id="KW-1185">Reference proteome</keyword>
<evidence type="ECO:0000256" key="2">
    <source>
        <dbReference type="SAM" id="Phobius"/>
    </source>
</evidence>
<organism evidence="3 4">
    <name type="scientific">Neoarthrinium moseri</name>
    <dbReference type="NCBI Taxonomy" id="1658444"/>
    <lineage>
        <taxon>Eukaryota</taxon>
        <taxon>Fungi</taxon>
        <taxon>Dikarya</taxon>
        <taxon>Ascomycota</taxon>
        <taxon>Pezizomycotina</taxon>
        <taxon>Sordariomycetes</taxon>
        <taxon>Xylariomycetidae</taxon>
        <taxon>Amphisphaeriales</taxon>
        <taxon>Apiosporaceae</taxon>
        <taxon>Neoarthrinium</taxon>
    </lineage>
</organism>
<dbReference type="AlphaFoldDB" id="A0A9P9WI41"/>
<sequence length="201" mass="21900">MNTHLYTPHTPNYSDGLSIQQQSDQNSTLLYSTTPTTSLLPPSENSRTHLFNLEATSRYLAQLLNDHATQVMAGYFILTLSQCLCLLILPFTTALPAYLLLLCASSLDEPDLDADEGDFDAVLCSSSNTTAKAEQAAQPYTYQHHHHHHRRRAQQPSALNRTRSELSLHGSATAALRLGLGASGFAHPRRAVFEGLGAGGI</sequence>
<evidence type="ECO:0000313" key="3">
    <source>
        <dbReference type="EMBL" id="KAI1864685.1"/>
    </source>
</evidence>
<comment type="caution">
    <text evidence="3">The sequence shown here is derived from an EMBL/GenBank/DDBJ whole genome shotgun (WGS) entry which is preliminary data.</text>
</comment>
<protein>
    <submittedName>
        <fullName evidence="3">Uncharacterized protein</fullName>
    </submittedName>
</protein>
<proteinExistence type="predicted"/>
<dbReference type="EMBL" id="JAFIMR010000023">
    <property type="protein sequence ID" value="KAI1864685.1"/>
    <property type="molecule type" value="Genomic_DNA"/>
</dbReference>
<evidence type="ECO:0000256" key="1">
    <source>
        <dbReference type="SAM" id="MobiDB-lite"/>
    </source>
</evidence>
<dbReference type="Proteomes" id="UP000829685">
    <property type="component" value="Unassembled WGS sequence"/>
</dbReference>
<evidence type="ECO:0000313" key="4">
    <source>
        <dbReference type="Proteomes" id="UP000829685"/>
    </source>
</evidence>
<keyword evidence="2" id="KW-0472">Membrane</keyword>
<accession>A0A9P9WI41</accession>
<feature type="region of interest" description="Disordered" evidence="1">
    <location>
        <begin position="140"/>
        <end position="161"/>
    </location>
</feature>
<gene>
    <name evidence="3" type="ORF">JX265_008409</name>
</gene>
<feature type="compositionally biased region" description="Basic residues" evidence="1">
    <location>
        <begin position="143"/>
        <end position="153"/>
    </location>
</feature>
<feature type="transmembrane region" description="Helical" evidence="2">
    <location>
        <begin position="73"/>
        <end position="101"/>
    </location>
</feature>
<reference evidence="3" key="1">
    <citation type="submission" date="2021-03" db="EMBL/GenBank/DDBJ databases">
        <title>Revisited historic fungal species revealed as producer of novel bioactive compounds through whole genome sequencing and comparative genomics.</title>
        <authorList>
            <person name="Vignolle G.A."/>
            <person name="Hochenegger N."/>
            <person name="Mach R.L."/>
            <person name="Mach-Aigner A.R."/>
            <person name="Javad Rahimi M."/>
            <person name="Salim K.A."/>
            <person name="Chan C.M."/>
            <person name="Lim L.B.L."/>
            <person name="Cai F."/>
            <person name="Druzhinina I.S."/>
            <person name="U'Ren J.M."/>
            <person name="Derntl C."/>
        </authorList>
    </citation>
    <scope>NUCLEOTIDE SEQUENCE</scope>
    <source>
        <strain evidence="3">TUCIM 5799</strain>
    </source>
</reference>
<keyword evidence="2" id="KW-1133">Transmembrane helix</keyword>
<keyword evidence="2" id="KW-0812">Transmembrane</keyword>